<dbReference type="EMBL" id="KB206756">
    <property type="protein sequence ID" value="ELP88436.1"/>
    <property type="molecule type" value="Genomic_DNA"/>
</dbReference>
<dbReference type="RefSeq" id="XP_004255207.1">
    <property type="nucleotide sequence ID" value="XM_004255159.1"/>
</dbReference>
<dbReference type="SUPFAM" id="SSF49562">
    <property type="entry name" value="C2 domain (Calcium/lipid-binding domain, CaLB)"/>
    <property type="match status" value="1"/>
</dbReference>
<dbReference type="Gene3D" id="3.30.1010.10">
    <property type="entry name" value="Phosphatidylinositol 3-kinase Catalytic Subunit, Chain A, domain 4"/>
    <property type="match status" value="1"/>
</dbReference>
<dbReference type="InterPro" id="IPR042236">
    <property type="entry name" value="PI3K_accessory_sf"/>
</dbReference>
<sequence>MSMRKTRTTFSVPRKTQVVDIDDSHKVRVIVKNGEKWIGLTFSPAGTTQMIIESIKAQHLVPENEAFTFCLFNLPFYFNPEDPVAGGQIWKFCLAYGYRIVTTILPTKSTEKFLHVSKFLEFLESTKINFFIIGKEYTAMLATMPDESRDFRASLARVIQEEVEWSENHSDKRTIEENEYVYVESEPPIPNKMQKVKINGRYGNDLSMKTIAQSLSDTVCTVINSLYTKLFTMKPTLFDEGSTANDFVLKVRGSNEFLVPKKNDGSEYTLCDFDYIRRCVAHNEPIDIVLYKRSKMYQYLYDPEKLKMSKYFHMFVGNNYWGKTEKISLFLSQRGAMINFGIQIMGCGKLKMKPNDQRFLSRIYFIASLHYGTRILSKPECSEVIEVIDGFVQISTPITILFDMLLSTLPKETRLIISVYYTEAQLGSKGGENREHDICLSTVNCKLVDYNGYFMKGTFNVGMWENINPNPYAMCCENSTGRCKLIYRMIEFDKPVKMDTFIATKEELRRTLQQTNKLLPEHKDMYKAAVEADPLVSLTEEEIRLLWIYRGLVMNTKPRALARLVSAVDFTKQDEVIELHRLLERWPLLEPTPALELLDFRFPDEKVRLFALKCIDAMKDHELVDFLPQLVQALKFEIHHQSFLAFFLLRRALRNKNIIGHQFFWFLKAEMHDNRVAERYGVLLESFLNGIEGYKTELYNEVNFQNELVVIANEVKNIADREEQKEYLRNGLVKLKYPEEMSLPLDSRFRVKKPVKNCGNVFSSKKKPLMLVLENVDPIGNNITVIQKVGDDLRQDVLTLQMLQLMNNIWKSAGLDLRMLPYRCIATGDETGMLELVQDSETYGKIIADNEGTFRVFKEDLLTKWLKEQCSRPESKVTFDQAVENFVYSCAGYCVATYILGIGDRHSDNVMIRKDGKFFHIDFGHFLGNFKSKFGVKRERTPFKFTGHFAHVMGGRGAPNFKLFEDLCLRAFACIRKQGSLFIYLFRLMLATGIPELQSEKDIEYMRNMFMFDKKEDEAREEFRQLIYKCLDAKSQTFNDLVHDYMHYK</sequence>
<dbReference type="InterPro" id="IPR000341">
    <property type="entry name" value="PI3K_Ras-bd_dom"/>
</dbReference>
<dbReference type="GO" id="GO:0031267">
    <property type="term" value="F:small GTPase binding"/>
    <property type="evidence" value="ECO:0007669"/>
    <property type="project" value="UniProtKB-ARBA"/>
</dbReference>
<dbReference type="FunFam" id="1.10.1070.11:FF:000001">
    <property type="entry name" value="Phosphatidylinositol 4,5-bisphosphate 3-kinase catalytic subunit"/>
    <property type="match status" value="1"/>
</dbReference>
<keyword evidence="3 12" id="KW-0808">Transferase</keyword>
<gene>
    <name evidence="12" type="ORF">EIN_229690</name>
</gene>
<organism evidence="12 13">
    <name type="scientific">Entamoeba invadens IP1</name>
    <dbReference type="NCBI Taxonomy" id="370355"/>
    <lineage>
        <taxon>Eukaryota</taxon>
        <taxon>Amoebozoa</taxon>
        <taxon>Evosea</taxon>
        <taxon>Archamoebae</taxon>
        <taxon>Mastigamoebida</taxon>
        <taxon>Entamoebidae</taxon>
        <taxon>Entamoeba</taxon>
    </lineage>
</organism>
<dbReference type="PANTHER" id="PTHR10048">
    <property type="entry name" value="PHOSPHATIDYLINOSITOL KINASE"/>
    <property type="match status" value="1"/>
</dbReference>
<feature type="domain" description="PIK helical" evidence="9">
    <location>
        <begin position="512"/>
        <end position="690"/>
    </location>
</feature>
<dbReference type="PROSITE" id="PS51547">
    <property type="entry name" value="C2_PI3K"/>
    <property type="match status" value="1"/>
</dbReference>
<keyword evidence="5 12" id="KW-0418">Kinase</keyword>
<dbReference type="PROSITE" id="PS51546">
    <property type="entry name" value="PI3K_RBD"/>
    <property type="match status" value="1"/>
</dbReference>
<keyword evidence="4" id="KW-0547">Nucleotide-binding</keyword>
<dbReference type="InterPro" id="IPR029071">
    <property type="entry name" value="Ubiquitin-like_domsf"/>
</dbReference>
<dbReference type="SMART" id="SM00146">
    <property type="entry name" value="PI3Kc"/>
    <property type="match status" value="1"/>
</dbReference>
<dbReference type="GO" id="GO:0048015">
    <property type="term" value="P:phosphatidylinositol-mediated signaling"/>
    <property type="evidence" value="ECO:0007669"/>
    <property type="project" value="TreeGrafter"/>
</dbReference>
<dbReference type="SMART" id="SM00145">
    <property type="entry name" value="PI3Ka"/>
    <property type="match status" value="1"/>
</dbReference>
<feature type="domain" description="C2 PI3K-type" evidence="11">
    <location>
        <begin position="336"/>
        <end position="506"/>
    </location>
</feature>
<dbReference type="VEuPathDB" id="AmoebaDB:EIN_229690"/>
<dbReference type="InterPro" id="IPR016024">
    <property type="entry name" value="ARM-type_fold"/>
</dbReference>
<comment type="similarity">
    <text evidence="7">Belongs to the PI3/PI4-kinase family.</text>
</comment>
<evidence type="ECO:0000313" key="12">
    <source>
        <dbReference type="EMBL" id="ELP88436.1"/>
    </source>
</evidence>
<dbReference type="GO" id="GO:0009617">
    <property type="term" value="P:response to bacterium"/>
    <property type="evidence" value="ECO:0007669"/>
    <property type="project" value="UniProtKB-ARBA"/>
</dbReference>
<evidence type="ECO:0000259" key="11">
    <source>
        <dbReference type="PROSITE" id="PS51547"/>
    </source>
</evidence>
<dbReference type="GO" id="GO:0050920">
    <property type="term" value="P:regulation of chemotaxis"/>
    <property type="evidence" value="ECO:0007669"/>
    <property type="project" value="UniProtKB-ARBA"/>
</dbReference>
<dbReference type="InterPro" id="IPR018936">
    <property type="entry name" value="PI3/4_kinase_CS"/>
</dbReference>
<dbReference type="GO" id="GO:0005886">
    <property type="term" value="C:plasma membrane"/>
    <property type="evidence" value="ECO:0007669"/>
    <property type="project" value="TreeGrafter"/>
</dbReference>
<dbReference type="InterPro" id="IPR035892">
    <property type="entry name" value="C2_domain_sf"/>
</dbReference>
<dbReference type="Gene3D" id="2.60.40.150">
    <property type="entry name" value="C2 domain"/>
    <property type="match status" value="1"/>
</dbReference>
<dbReference type="GO" id="GO:0016477">
    <property type="term" value="P:cell migration"/>
    <property type="evidence" value="ECO:0007669"/>
    <property type="project" value="TreeGrafter"/>
</dbReference>
<evidence type="ECO:0000256" key="1">
    <source>
        <dbReference type="ARBA" id="ARBA00001498"/>
    </source>
</evidence>
<evidence type="ECO:0000256" key="7">
    <source>
        <dbReference type="PROSITE-ProRule" id="PRU00880"/>
    </source>
</evidence>
<dbReference type="GO" id="GO:0016303">
    <property type="term" value="F:1-phosphatidylinositol-3-kinase activity"/>
    <property type="evidence" value="ECO:0007669"/>
    <property type="project" value="UniProtKB-EC"/>
</dbReference>
<dbReference type="Pfam" id="PF00792">
    <property type="entry name" value="PI3K_C2"/>
    <property type="match status" value="1"/>
</dbReference>
<keyword evidence="6" id="KW-0067">ATP-binding</keyword>
<dbReference type="GO" id="GO:0005737">
    <property type="term" value="C:cytoplasm"/>
    <property type="evidence" value="ECO:0007669"/>
    <property type="project" value="TreeGrafter"/>
</dbReference>
<dbReference type="CDD" id="cd00891">
    <property type="entry name" value="PI3Kc"/>
    <property type="match status" value="1"/>
</dbReference>
<evidence type="ECO:0000256" key="2">
    <source>
        <dbReference type="ARBA" id="ARBA00012073"/>
    </source>
</evidence>
<dbReference type="InterPro" id="IPR015433">
    <property type="entry name" value="PI3/4_kinase"/>
</dbReference>
<comment type="catalytic activity">
    <reaction evidence="1">
        <text>a 1,2-diacyl-sn-glycero-3-phospho-(1D-myo-inositol) + ATP = a 1,2-diacyl-sn-glycero-3-phospho-(1D-myo-inositol-3-phosphate) + ADP + H(+)</text>
        <dbReference type="Rhea" id="RHEA:12709"/>
        <dbReference type="ChEBI" id="CHEBI:15378"/>
        <dbReference type="ChEBI" id="CHEBI:30616"/>
        <dbReference type="ChEBI" id="CHEBI:57880"/>
        <dbReference type="ChEBI" id="CHEBI:58088"/>
        <dbReference type="ChEBI" id="CHEBI:456216"/>
        <dbReference type="EC" id="2.7.1.137"/>
    </reaction>
</comment>
<evidence type="ECO:0000259" key="8">
    <source>
        <dbReference type="PROSITE" id="PS50290"/>
    </source>
</evidence>
<evidence type="ECO:0000256" key="3">
    <source>
        <dbReference type="ARBA" id="ARBA00022679"/>
    </source>
</evidence>
<dbReference type="GO" id="GO:0043491">
    <property type="term" value="P:phosphatidylinositol 3-kinase/protein kinase B signal transduction"/>
    <property type="evidence" value="ECO:0007669"/>
    <property type="project" value="TreeGrafter"/>
</dbReference>
<dbReference type="Gene3D" id="3.10.20.770">
    <property type="match status" value="1"/>
</dbReference>
<dbReference type="PROSITE" id="PS51545">
    <property type="entry name" value="PIK_HELICAL"/>
    <property type="match status" value="1"/>
</dbReference>
<evidence type="ECO:0000256" key="6">
    <source>
        <dbReference type="ARBA" id="ARBA00022840"/>
    </source>
</evidence>
<dbReference type="PROSITE" id="PS50290">
    <property type="entry name" value="PI3_4_KINASE_3"/>
    <property type="match status" value="1"/>
</dbReference>
<dbReference type="Gene3D" id="1.10.1070.11">
    <property type="entry name" value="Phosphatidylinositol 3-/4-kinase, catalytic domain"/>
    <property type="match status" value="1"/>
</dbReference>
<accession>A0A0A1U2Z4</accession>
<dbReference type="OrthoDB" id="67688at2759"/>
<dbReference type="InterPro" id="IPR036940">
    <property type="entry name" value="PI3/4_kinase_cat_sf"/>
</dbReference>
<dbReference type="SUPFAM" id="SSF56112">
    <property type="entry name" value="Protein kinase-like (PK-like)"/>
    <property type="match status" value="1"/>
</dbReference>
<dbReference type="GeneID" id="14887282"/>
<dbReference type="SMART" id="SM00144">
    <property type="entry name" value="PI3K_rbd"/>
    <property type="match status" value="1"/>
</dbReference>
<dbReference type="PROSITE" id="PS00916">
    <property type="entry name" value="PI3_4_KINASE_2"/>
    <property type="match status" value="1"/>
</dbReference>
<dbReference type="FunFam" id="3.30.1010.10:FF:000008">
    <property type="entry name" value="Phosphatidylinositol 4,5-bisphosphate 3-kinase catalytic subunit gamma"/>
    <property type="match status" value="1"/>
</dbReference>
<dbReference type="AlphaFoldDB" id="A0A0A1U2Z4"/>
<dbReference type="Gene3D" id="1.25.40.70">
    <property type="entry name" value="Phosphatidylinositol 3-kinase, accessory domain (PIK)"/>
    <property type="match status" value="1"/>
</dbReference>
<dbReference type="Pfam" id="PF00794">
    <property type="entry name" value="PI3K_rbd"/>
    <property type="match status" value="1"/>
</dbReference>
<dbReference type="InterPro" id="IPR001263">
    <property type="entry name" value="PI3K_accessory_dom"/>
</dbReference>
<dbReference type="EC" id="2.7.1.137" evidence="2"/>
<dbReference type="OMA" id="RAFACIR"/>
<dbReference type="GO" id="GO:0005524">
    <property type="term" value="F:ATP binding"/>
    <property type="evidence" value="ECO:0007669"/>
    <property type="project" value="UniProtKB-KW"/>
</dbReference>
<feature type="domain" description="PI3K/PI4K catalytic" evidence="8">
    <location>
        <begin position="755"/>
        <end position="1035"/>
    </location>
</feature>
<evidence type="ECO:0000256" key="4">
    <source>
        <dbReference type="ARBA" id="ARBA00022741"/>
    </source>
</evidence>
<dbReference type="PANTHER" id="PTHR10048:SF14">
    <property type="entry name" value="LD28067P"/>
    <property type="match status" value="1"/>
</dbReference>
<evidence type="ECO:0000313" key="13">
    <source>
        <dbReference type="Proteomes" id="UP000014680"/>
    </source>
</evidence>
<evidence type="ECO:0000259" key="9">
    <source>
        <dbReference type="PROSITE" id="PS51545"/>
    </source>
</evidence>
<dbReference type="SUPFAM" id="SSF48371">
    <property type="entry name" value="ARM repeat"/>
    <property type="match status" value="1"/>
</dbReference>
<dbReference type="GO" id="GO:0032060">
    <property type="term" value="P:bleb assembly"/>
    <property type="evidence" value="ECO:0007669"/>
    <property type="project" value="UniProtKB-ARBA"/>
</dbReference>
<evidence type="ECO:0000259" key="10">
    <source>
        <dbReference type="PROSITE" id="PS51546"/>
    </source>
</evidence>
<reference evidence="12 13" key="1">
    <citation type="submission" date="2012-10" db="EMBL/GenBank/DDBJ databases">
        <authorList>
            <person name="Zafar N."/>
            <person name="Inman J."/>
            <person name="Hall N."/>
            <person name="Lorenzi H."/>
            <person name="Caler E."/>
        </authorList>
    </citation>
    <scope>NUCLEOTIDE SEQUENCE [LARGE SCALE GENOMIC DNA]</scope>
    <source>
        <strain evidence="12 13">IP1</strain>
    </source>
</reference>
<dbReference type="GO" id="GO:0005942">
    <property type="term" value="C:phosphatidylinositol 3-kinase complex"/>
    <property type="evidence" value="ECO:0007669"/>
    <property type="project" value="TreeGrafter"/>
</dbReference>
<dbReference type="InterPro" id="IPR002420">
    <property type="entry name" value="PI3K-type_C2_dom"/>
</dbReference>
<dbReference type="KEGG" id="eiv:EIN_229690"/>
<evidence type="ECO:0000256" key="5">
    <source>
        <dbReference type="ARBA" id="ARBA00022777"/>
    </source>
</evidence>
<dbReference type="Pfam" id="PF00613">
    <property type="entry name" value="PI3Ka"/>
    <property type="match status" value="1"/>
</dbReference>
<dbReference type="FunFam" id="1.25.40.70:FF:000016">
    <property type="entry name" value="Phosphatidylinositol 3-kinase catalytic subunit gamma, putative"/>
    <property type="match status" value="1"/>
</dbReference>
<dbReference type="InterPro" id="IPR035448">
    <property type="entry name" value="PI3Kc"/>
</dbReference>
<dbReference type="Proteomes" id="UP000014680">
    <property type="component" value="Unassembled WGS sequence"/>
</dbReference>
<dbReference type="InterPro" id="IPR011009">
    <property type="entry name" value="Kinase-like_dom_sf"/>
</dbReference>
<name>A0A0A1U2Z4_ENTIV</name>
<feature type="domain" description="PI3K-RBD" evidence="10">
    <location>
        <begin position="193"/>
        <end position="292"/>
    </location>
</feature>
<protein>
    <recommendedName>
        <fullName evidence="2">phosphatidylinositol 3-kinase</fullName>
        <ecNumber evidence="2">2.7.1.137</ecNumber>
    </recommendedName>
</protein>
<dbReference type="SUPFAM" id="SSF54236">
    <property type="entry name" value="Ubiquitin-like"/>
    <property type="match status" value="1"/>
</dbReference>
<proteinExistence type="inferred from homology"/>
<dbReference type="Pfam" id="PF00454">
    <property type="entry name" value="PI3_PI4_kinase"/>
    <property type="match status" value="1"/>
</dbReference>
<keyword evidence="13" id="KW-1185">Reference proteome</keyword>
<dbReference type="GO" id="GO:0035005">
    <property type="term" value="F:1-phosphatidylinositol-4-phosphate 3-kinase activity"/>
    <property type="evidence" value="ECO:0007669"/>
    <property type="project" value="TreeGrafter"/>
</dbReference>
<dbReference type="InterPro" id="IPR000403">
    <property type="entry name" value="PI3/4_kinase_cat_dom"/>
</dbReference>